<organism evidence="1">
    <name type="scientific">Anguilla anguilla</name>
    <name type="common">European freshwater eel</name>
    <name type="synonym">Muraena anguilla</name>
    <dbReference type="NCBI Taxonomy" id="7936"/>
    <lineage>
        <taxon>Eukaryota</taxon>
        <taxon>Metazoa</taxon>
        <taxon>Chordata</taxon>
        <taxon>Craniata</taxon>
        <taxon>Vertebrata</taxon>
        <taxon>Euteleostomi</taxon>
        <taxon>Actinopterygii</taxon>
        <taxon>Neopterygii</taxon>
        <taxon>Teleostei</taxon>
        <taxon>Anguilliformes</taxon>
        <taxon>Anguillidae</taxon>
        <taxon>Anguilla</taxon>
    </lineage>
</organism>
<name>A0A0E9R8T1_ANGAN</name>
<reference evidence="1" key="2">
    <citation type="journal article" date="2015" name="Fish Shellfish Immunol.">
        <title>Early steps in the European eel (Anguilla anguilla)-Vibrio vulnificus interaction in the gills: Role of the RtxA13 toxin.</title>
        <authorList>
            <person name="Callol A."/>
            <person name="Pajuelo D."/>
            <person name="Ebbesson L."/>
            <person name="Teles M."/>
            <person name="MacKenzie S."/>
            <person name="Amaro C."/>
        </authorList>
    </citation>
    <scope>NUCLEOTIDE SEQUENCE</scope>
</reference>
<proteinExistence type="predicted"/>
<evidence type="ECO:0000313" key="1">
    <source>
        <dbReference type="EMBL" id="JAH25561.1"/>
    </source>
</evidence>
<accession>A0A0E9R8T1</accession>
<dbReference type="EMBL" id="GBXM01083016">
    <property type="protein sequence ID" value="JAH25561.1"/>
    <property type="molecule type" value="Transcribed_RNA"/>
</dbReference>
<sequence length="32" mass="3508">MFSGSFHVILVNRCIISIVNTDKASNVSISVR</sequence>
<protein>
    <submittedName>
        <fullName evidence="1">Uncharacterized protein</fullName>
    </submittedName>
</protein>
<dbReference type="AlphaFoldDB" id="A0A0E9R8T1"/>
<reference evidence="1" key="1">
    <citation type="submission" date="2014-11" db="EMBL/GenBank/DDBJ databases">
        <authorList>
            <person name="Amaro Gonzalez C."/>
        </authorList>
    </citation>
    <scope>NUCLEOTIDE SEQUENCE</scope>
</reference>